<reference evidence="3" key="1">
    <citation type="journal article" date="2019" name="Int. J. Syst. Evol. Microbiol.">
        <title>The Global Catalogue of Microorganisms (GCM) 10K type strain sequencing project: providing services to taxonomists for standard genome sequencing and annotation.</title>
        <authorList>
            <consortium name="The Broad Institute Genomics Platform"/>
            <consortium name="The Broad Institute Genome Sequencing Center for Infectious Disease"/>
            <person name="Wu L."/>
            <person name="Ma J."/>
        </authorList>
    </citation>
    <scope>NUCLEOTIDE SEQUENCE [LARGE SCALE GENOMIC DNA]</scope>
    <source>
        <strain evidence="3">CGMCC 4.7393</strain>
    </source>
</reference>
<evidence type="ECO:0000313" key="3">
    <source>
        <dbReference type="Proteomes" id="UP001596405"/>
    </source>
</evidence>
<dbReference type="GO" id="GO:0016787">
    <property type="term" value="F:hydrolase activity"/>
    <property type="evidence" value="ECO:0007669"/>
    <property type="project" value="UniProtKB-KW"/>
</dbReference>
<organism evidence="2 3">
    <name type="scientific">Rufibacter roseus</name>
    <dbReference type="NCBI Taxonomy" id="1567108"/>
    <lineage>
        <taxon>Bacteria</taxon>
        <taxon>Pseudomonadati</taxon>
        <taxon>Bacteroidota</taxon>
        <taxon>Cytophagia</taxon>
        <taxon>Cytophagales</taxon>
        <taxon>Hymenobacteraceae</taxon>
        <taxon>Rufibacter</taxon>
    </lineage>
</organism>
<dbReference type="PANTHER" id="PTHR40031:SF1">
    <property type="entry name" value="MEMBRANE-BOUND METAL-DEPENDENT HYDROLASE"/>
    <property type="match status" value="1"/>
</dbReference>
<protein>
    <submittedName>
        <fullName evidence="2">Metal-dependent hydrolase</fullName>
    </submittedName>
</protein>
<evidence type="ECO:0000256" key="1">
    <source>
        <dbReference type="SAM" id="Phobius"/>
    </source>
</evidence>
<gene>
    <name evidence="2" type="ORF">ACFQHR_03055</name>
</gene>
<accession>A0ABW2DIP5</accession>
<keyword evidence="1" id="KW-0812">Transmembrane</keyword>
<dbReference type="Pfam" id="PF04307">
    <property type="entry name" value="YdjM"/>
    <property type="match status" value="1"/>
</dbReference>
<dbReference type="Proteomes" id="UP001596405">
    <property type="component" value="Unassembled WGS sequence"/>
</dbReference>
<feature type="transmembrane region" description="Helical" evidence="1">
    <location>
        <begin position="160"/>
        <end position="177"/>
    </location>
</feature>
<evidence type="ECO:0000313" key="2">
    <source>
        <dbReference type="EMBL" id="MFC6996584.1"/>
    </source>
</evidence>
<dbReference type="PANTHER" id="PTHR40031">
    <property type="entry name" value="HYPOTHETICAL MEMBRANE SPANNING PROTEIN"/>
    <property type="match status" value="1"/>
</dbReference>
<feature type="transmembrane region" description="Helical" evidence="1">
    <location>
        <begin position="125"/>
        <end position="148"/>
    </location>
</feature>
<proteinExistence type="predicted"/>
<dbReference type="InterPro" id="IPR007404">
    <property type="entry name" value="YdjM-like"/>
</dbReference>
<dbReference type="RefSeq" id="WP_066622479.1">
    <property type="nucleotide sequence ID" value="NZ_JBHSYQ010000003.1"/>
</dbReference>
<dbReference type="InterPro" id="IPR053170">
    <property type="entry name" value="Transcription_regulator"/>
</dbReference>
<feature type="transmembrane region" description="Helical" evidence="1">
    <location>
        <begin position="26"/>
        <end position="47"/>
    </location>
</feature>
<keyword evidence="2" id="KW-0378">Hydrolase</keyword>
<dbReference type="EMBL" id="JBHSYQ010000003">
    <property type="protein sequence ID" value="MFC6996584.1"/>
    <property type="molecule type" value="Genomic_DNA"/>
</dbReference>
<keyword evidence="1" id="KW-1133">Transmembrane helix</keyword>
<comment type="caution">
    <text evidence="2">The sequence shown here is derived from an EMBL/GenBank/DDBJ whole genome shotgun (WGS) entry which is preliminary data.</text>
</comment>
<name>A0ABW2DIP5_9BACT</name>
<sequence>MDSLTHAALGACLGEVMLTRKLGKRALLWGAVAANIPDIDVVAALWLPPYQNLLVHRGFTHSFLFALLLALVLAVLAGKWQKEREIHWSHFFAFFLIQFLTHDLLDTCNAYGTGLLEPFSQERFTFHLLYVADPLFTLWPCLGVAGLLLLRRINPARGRWVLIGLVPAVFYLGYAGFNKNHIKTHVTAALKQKQISAQRLFVTPTPFNNWLWYAVAATDSGYYVSNRSVFWPADYQTDFQFYPKQQQLLNPVQNQQEVQELKNFAEDGFYTVERWGGDTLVFNVLRFGQMGGWQNTKARFAFHYFLSPPEADNKLVMQRGRLKGWSSETIQRMLKYIFVVPKQEHEQELESQ</sequence>
<keyword evidence="1" id="KW-0472">Membrane</keyword>
<feature type="transmembrane region" description="Helical" evidence="1">
    <location>
        <begin position="59"/>
        <end position="76"/>
    </location>
</feature>
<keyword evidence="3" id="KW-1185">Reference proteome</keyword>